<organism evidence="2 3">
    <name type="scientific">Burkholderia ambifaria MEX-5</name>
    <dbReference type="NCBI Taxonomy" id="396597"/>
    <lineage>
        <taxon>Bacteria</taxon>
        <taxon>Pseudomonadati</taxon>
        <taxon>Pseudomonadota</taxon>
        <taxon>Betaproteobacteria</taxon>
        <taxon>Burkholderiales</taxon>
        <taxon>Burkholderiaceae</taxon>
        <taxon>Burkholderia</taxon>
        <taxon>Burkholderia cepacia complex</taxon>
    </lineage>
</organism>
<gene>
    <name evidence="2" type="ORF">BamMEX5DRAFT_1806</name>
</gene>
<evidence type="ECO:0000259" key="1">
    <source>
        <dbReference type="Pfam" id="PF23525"/>
    </source>
</evidence>
<reference evidence="2 3" key="1">
    <citation type="submission" date="2008-03" db="EMBL/GenBank/DDBJ databases">
        <title>Sequencing of the draft genome and assembly of Burkholderia ambifaria MEX-5.</title>
        <authorList>
            <consortium name="US DOE Joint Genome Institute (JGI-PGF)"/>
            <person name="Copeland A."/>
            <person name="Lucas S."/>
            <person name="Lapidus A."/>
            <person name="Glavina del Rio T."/>
            <person name="Dalin E."/>
            <person name="Tice H."/>
            <person name="Bruce D."/>
            <person name="Goodwin L."/>
            <person name="Pitluck S."/>
            <person name="Larimer F."/>
            <person name="Land M.L."/>
            <person name="Hauser L."/>
            <person name="Tiedje J."/>
            <person name="Richardson P."/>
        </authorList>
    </citation>
    <scope>NUCLEOTIDE SEQUENCE [LARGE SCALE GENOMIC DNA]</scope>
    <source>
        <strain evidence="2 3">MEX-5</strain>
    </source>
</reference>
<dbReference type="EMBL" id="ABLK01000040">
    <property type="protein sequence ID" value="EDT42409.1"/>
    <property type="molecule type" value="Genomic_DNA"/>
</dbReference>
<dbReference type="Pfam" id="PF23525">
    <property type="entry name" value="Methyltransf_36"/>
    <property type="match status" value="1"/>
</dbReference>
<feature type="domain" description="AprA-like MT2-like" evidence="1">
    <location>
        <begin position="359"/>
        <end position="525"/>
    </location>
</feature>
<comment type="caution">
    <text evidence="2">The sequence shown here is derived from an EMBL/GenBank/DDBJ whole genome shotgun (WGS) entry which is preliminary data.</text>
</comment>
<dbReference type="RefSeq" id="WP_006757780.1">
    <property type="nucleotide sequence ID" value="NZ_ABLK01000040.1"/>
</dbReference>
<dbReference type="Proteomes" id="UP000004814">
    <property type="component" value="Unassembled WGS sequence"/>
</dbReference>
<evidence type="ECO:0000313" key="2">
    <source>
        <dbReference type="EMBL" id="EDT42409.1"/>
    </source>
</evidence>
<proteinExistence type="predicted"/>
<name>B1T1Z0_9BURK</name>
<evidence type="ECO:0000313" key="3">
    <source>
        <dbReference type="Proteomes" id="UP000004814"/>
    </source>
</evidence>
<accession>B1T1Z0</accession>
<protein>
    <recommendedName>
        <fullName evidence="1">AprA-like MT2-like domain-containing protein</fullName>
    </recommendedName>
</protein>
<sequence length="719" mass="79526">MMNRFAFTACPDMLAQQIQRYLDAHPAETRKLLGLAADTTLGVEVLQMESPVRIQRDLSMATLRIGQRDAQRVMARTRSCNWANGIVLVPTLVRLVFAGAFRGLKAGTSCAMRSLVLIRQPHPTRNLGVMWGALNLLGLAGWLELNGSDENAEFALTPAGEYVVRCVEHARPMFLLLANATSTLQHLHALCHQMRVDSAESALYAQLARICVAGWTLPLPSNEGERQADEQLRMAMDGLLLGPTWVALDMPVFRKKPNGQYRQTAPGMLDRLDCQPDGMAIGVWSAANPVVLRAALSLMRKFGMVDIEHEKVRLTDAGRLHRPIAAPYAGLPASYLRSYAVLDEILFGNPDPLDIDRDGHIDRVMNVYASSGAGSGPAAHDITTKILHKLFDETPLDRQPAGIADMGCGDGSAVKRLAEYVIHSTRRGRYLDDYPLMVIGADYNESARGRAMATLSALHGVRGVHVRVIAADISQPDDYNDAIAESGLTVRRWDGSVRPAQLSDLLHTFMFLIHNRKLSVTCRDQADVILEHHLRTVDRSRLCSIVDQYYSGCLTGSDRARLPMTLDALKSAFRVAYSDAQGLVPGYVVAADLIQFISRWKRYAKHGLLIVEGHSPWASSLCRDAPNAASRWKRTEQLPSVFNWGMHFVSRQFMTPFNEFMLAMTLAGLWPSTPIHGRIHTDGFPGPDLLSDYRFFSIANYLDDMGGRDYAGSDYAGSD</sequence>
<dbReference type="SUPFAM" id="SSF53335">
    <property type="entry name" value="S-adenosyl-L-methionine-dependent methyltransferases"/>
    <property type="match status" value="1"/>
</dbReference>
<dbReference type="InterPro" id="IPR029063">
    <property type="entry name" value="SAM-dependent_MTases_sf"/>
</dbReference>
<dbReference type="InterPro" id="IPR056393">
    <property type="entry name" value="AprA-like_MT2"/>
</dbReference>
<dbReference type="AlphaFoldDB" id="B1T1Z0"/>
<dbReference type="PATRIC" id="fig|396597.7.peg.6420"/>